<proteinExistence type="predicted"/>
<evidence type="ECO:0000313" key="1">
    <source>
        <dbReference type="EMBL" id="CEG47647.1"/>
    </source>
</evidence>
<dbReference type="AlphaFoldDB" id="A0A0P1AYU5"/>
<keyword evidence="2" id="KW-1185">Reference proteome</keyword>
<reference evidence="2" key="1">
    <citation type="submission" date="2014-09" db="EMBL/GenBank/DDBJ databases">
        <authorList>
            <person name="Sharma Rahul"/>
            <person name="Thines Marco"/>
        </authorList>
    </citation>
    <scope>NUCLEOTIDE SEQUENCE [LARGE SCALE GENOMIC DNA]</scope>
</reference>
<name>A0A0P1AYU5_PLAHL</name>
<accession>A0A0P1AYU5</accession>
<dbReference type="EMBL" id="CCYD01002664">
    <property type="protein sequence ID" value="CEG47647.1"/>
    <property type="molecule type" value="Genomic_DNA"/>
</dbReference>
<protein>
    <submittedName>
        <fullName evidence="1">Uncharacterized protein</fullName>
    </submittedName>
</protein>
<sequence length="81" mass="9248">MEENRVSFRHIQFLVDDYKASLTLRPLSRAGLGITINPALTKNHYGDSNIRSLIYVSFYSPRLTTASDSDRCTRRSAKMSH</sequence>
<evidence type="ECO:0000313" key="2">
    <source>
        <dbReference type="Proteomes" id="UP000054928"/>
    </source>
</evidence>
<dbReference type="Proteomes" id="UP000054928">
    <property type="component" value="Unassembled WGS sequence"/>
</dbReference>
<organism evidence="1 2">
    <name type="scientific">Plasmopara halstedii</name>
    <name type="common">Downy mildew of sunflower</name>
    <dbReference type="NCBI Taxonomy" id="4781"/>
    <lineage>
        <taxon>Eukaryota</taxon>
        <taxon>Sar</taxon>
        <taxon>Stramenopiles</taxon>
        <taxon>Oomycota</taxon>
        <taxon>Peronosporomycetes</taxon>
        <taxon>Peronosporales</taxon>
        <taxon>Peronosporaceae</taxon>
        <taxon>Plasmopara</taxon>
    </lineage>
</organism>
<dbReference type="GeneID" id="36399850"/>
<dbReference type="RefSeq" id="XP_024584016.1">
    <property type="nucleotide sequence ID" value="XM_024718637.1"/>
</dbReference>